<sequence length="121" mass="13779">AAFRFLAKAFVVNVNQDAQIVKRSKRIGSPKRKIYKHDTTFMHVCEKVEVPSFLNPIMRGPEPPDRIWQDVVDTCAASHLSAAADFVSFYKTHINPTEPKDRELISRRLNNCEPKEAEGNP</sequence>
<gene>
    <name evidence="1" type="ORF">MKW98_007523</name>
</gene>
<keyword evidence="2" id="KW-1185">Reference proteome</keyword>
<protein>
    <submittedName>
        <fullName evidence="1">Uncharacterized protein</fullName>
    </submittedName>
</protein>
<dbReference type="EMBL" id="JAJJMB010012081">
    <property type="protein sequence ID" value="KAI3891218.1"/>
    <property type="molecule type" value="Genomic_DNA"/>
</dbReference>
<dbReference type="AlphaFoldDB" id="A0AAD4XBP3"/>
<accession>A0AAD4XBP3</accession>
<reference evidence="1" key="1">
    <citation type="submission" date="2022-04" db="EMBL/GenBank/DDBJ databases">
        <title>A functionally conserved STORR gene fusion in Papaver species that diverged 16.8 million years ago.</title>
        <authorList>
            <person name="Catania T."/>
        </authorList>
    </citation>
    <scope>NUCLEOTIDE SEQUENCE</scope>
    <source>
        <strain evidence="1">S-188037</strain>
    </source>
</reference>
<evidence type="ECO:0000313" key="1">
    <source>
        <dbReference type="EMBL" id="KAI3891218.1"/>
    </source>
</evidence>
<organism evidence="1 2">
    <name type="scientific">Papaver atlanticum</name>
    <dbReference type="NCBI Taxonomy" id="357466"/>
    <lineage>
        <taxon>Eukaryota</taxon>
        <taxon>Viridiplantae</taxon>
        <taxon>Streptophyta</taxon>
        <taxon>Embryophyta</taxon>
        <taxon>Tracheophyta</taxon>
        <taxon>Spermatophyta</taxon>
        <taxon>Magnoliopsida</taxon>
        <taxon>Ranunculales</taxon>
        <taxon>Papaveraceae</taxon>
        <taxon>Papaveroideae</taxon>
        <taxon>Papaver</taxon>
    </lineage>
</organism>
<proteinExistence type="predicted"/>
<comment type="caution">
    <text evidence="1">The sequence shown here is derived from an EMBL/GenBank/DDBJ whole genome shotgun (WGS) entry which is preliminary data.</text>
</comment>
<dbReference type="Proteomes" id="UP001202328">
    <property type="component" value="Unassembled WGS sequence"/>
</dbReference>
<evidence type="ECO:0000313" key="2">
    <source>
        <dbReference type="Proteomes" id="UP001202328"/>
    </source>
</evidence>
<name>A0AAD4XBP3_9MAGN</name>
<feature type="non-terminal residue" evidence="1">
    <location>
        <position position="1"/>
    </location>
</feature>